<evidence type="ECO:0000313" key="3">
    <source>
        <dbReference type="Proteomes" id="UP001249851"/>
    </source>
</evidence>
<reference evidence="2" key="2">
    <citation type="journal article" date="2023" name="Science">
        <title>Genomic signatures of disease resistance in endangered staghorn corals.</title>
        <authorList>
            <person name="Vollmer S.V."/>
            <person name="Selwyn J.D."/>
            <person name="Despard B.A."/>
            <person name="Roesel C.L."/>
        </authorList>
    </citation>
    <scope>NUCLEOTIDE SEQUENCE</scope>
    <source>
        <strain evidence="2">K2</strain>
    </source>
</reference>
<feature type="region of interest" description="Disordered" evidence="1">
    <location>
        <begin position="1"/>
        <end position="22"/>
    </location>
</feature>
<sequence>MGFNPPENEKTKWSNHTPESNKTTVTKAMIGPRELSAEGQEHWHAFIQFNAQRTDRWRNEFEDELNNMWIRPLQTQANESIPQARRNYLRYCSKEGKPCYQKYIDKHELAQRLISKELVNEEDAEVFALQPPAKKPKTSEIVRDRIIAVTKPQQLYKEFPGRLSVLFKPKFILPGEFRKYYMYLIKVNSKVFQVELCPNEVYEALEPVLEDVSDVESELETDVFTISQGPVAWWSSAN</sequence>
<comment type="caution">
    <text evidence="2">The sequence shown here is derived from an EMBL/GenBank/DDBJ whole genome shotgun (WGS) entry which is preliminary data.</text>
</comment>
<dbReference type="EMBL" id="JARQWQ010000019">
    <property type="protein sequence ID" value="KAK2565483.1"/>
    <property type="molecule type" value="Genomic_DNA"/>
</dbReference>
<accession>A0AAD9QQ89</accession>
<dbReference type="Gene3D" id="3.40.1310.20">
    <property type="match status" value="1"/>
</dbReference>
<evidence type="ECO:0000313" key="2">
    <source>
        <dbReference type="EMBL" id="KAK2565483.1"/>
    </source>
</evidence>
<proteinExistence type="predicted"/>
<gene>
    <name evidence="2" type="ORF">P5673_010548</name>
</gene>
<organism evidence="2 3">
    <name type="scientific">Acropora cervicornis</name>
    <name type="common">Staghorn coral</name>
    <dbReference type="NCBI Taxonomy" id="6130"/>
    <lineage>
        <taxon>Eukaryota</taxon>
        <taxon>Metazoa</taxon>
        <taxon>Cnidaria</taxon>
        <taxon>Anthozoa</taxon>
        <taxon>Hexacorallia</taxon>
        <taxon>Scleractinia</taxon>
        <taxon>Astrocoeniina</taxon>
        <taxon>Acroporidae</taxon>
        <taxon>Acropora</taxon>
    </lineage>
</organism>
<dbReference type="AlphaFoldDB" id="A0AAD9QQ89"/>
<evidence type="ECO:0000256" key="1">
    <source>
        <dbReference type="SAM" id="MobiDB-lite"/>
    </source>
</evidence>
<keyword evidence="3" id="KW-1185">Reference proteome</keyword>
<dbReference type="Proteomes" id="UP001249851">
    <property type="component" value="Unassembled WGS sequence"/>
</dbReference>
<reference evidence="2" key="1">
    <citation type="journal article" date="2023" name="G3 (Bethesda)">
        <title>Whole genome assembly and annotation of the endangered Caribbean coral Acropora cervicornis.</title>
        <authorList>
            <person name="Selwyn J.D."/>
            <person name="Vollmer S.V."/>
        </authorList>
    </citation>
    <scope>NUCLEOTIDE SEQUENCE</scope>
    <source>
        <tissue evidence="2">Whole Organism</tissue>
    </source>
</reference>
<protein>
    <submittedName>
        <fullName evidence="2">Uncharacterized protein</fullName>
    </submittedName>
</protein>
<name>A0AAD9QQ89_ACRCE</name>